<evidence type="ECO:0000259" key="9">
    <source>
        <dbReference type="Pfam" id="PF04577"/>
    </source>
</evidence>
<evidence type="ECO:0000256" key="5">
    <source>
        <dbReference type="ARBA" id="ARBA00022989"/>
    </source>
</evidence>
<evidence type="ECO:0000256" key="8">
    <source>
        <dbReference type="SAM" id="MobiDB-lite"/>
    </source>
</evidence>
<dbReference type="Pfam" id="PF04577">
    <property type="entry name" value="Glyco_transf_61"/>
    <property type="match status" value="1"/>
</dbReference>
<evidence type="ECO:0000256" key="6">
    <source>
        <dbReference type="ARBA" id="ARBA00023136"/>
    </source>
</evidence>
<keyword evidence="4" id="KW-0812">Transmembrane</keyword>
<dbReference type="RefSeq" id="XP_013896936.1">
    <property type="nucleotide sequence ID" value="XM_014041482.1"/>
</dbReference>
<dbReference type="GO" id="GO:0005794">
    <property type="term" value="C:Golgi apparatus"/>
    <property type="evidence" value="ECO:0007669"/>
    <property type="project" value="UniProtKB-ARBA"/>
</dbReference>
<sequence>MHAPPDDELKHSVHSARALAGHTRLLGSGARARRRAVLAAWAVVTLAATALLQHRYTHAAAARLLLASGGDRPGLRAVGQGPGQSAAATAPLAGADRRLDFGFWLDYASADARGHGVQVTARCDDKLGIGFLEGWARGRGVLCKGASRQLSGASRVECYAYPVSNGGLACVSTNLVLDARGFMGPQGPLGHPAHDAYLPRGGPGSVQLGCKLDAHAERAQRISSGLDGEQLPWFQAPASVLYEQGQEGGGLHLAEAMPVSEAEQQRWAAAEEAGRDAAATADASTATLTGAAANALAASRTAAPATSASTRLLFKETRSGQGGEGARAQRDQRPEQPQSPVVEVDADDIEAQCGDGAPDAVPHTVMFVSRLDTTNPYHFTQSLVQAFLSLAVVAAAEGQAAFAQGLQVIIADWFAPGPFAEIWSRLSHPHPAASLAADARKGGPRRCYCRAVHAHYTQPAAAFLGYEGIDSPHTCPSTLLVAAAHWQRALFREILPRAEREEYVAAMLGGRPGAAARRVPAEGHRRLNVVWLSRQWFGRTLEAGGGLSGWQSERQLGYEEEAGIVAALQAAVLGWNQAACAPPAFGWWQEEREVATQQGCRPSNVSFDFHSLDPSAHDLFPDQLVLYTHAGVVVGIHGAALTNQIWMRPHRGAVVEFGQGSNLHYHNMAAMLGHRYLEAEGTAQSLSAALTAAMDYVASRY</sequence>
<evidence type="ECO:0000256" key="2">
    <source>
        <dbReference type="ARBA" id="ARBA00022676"/>
    </source>
</evidence>
<dbReference type="InterPro" id="IPR049625">
    <property type="entry name" value="Glyco_transf_61_cat"/>
</dbReference>
<dbReference type="PANTHER" id="PTHR20961">
    <property type="entry name" value="GLYCOSYLTRANSFERASE"/>
    <property type="match status" value="1"/>
</dbReference>
<feature type="region of interest" description="Disordered" evidence="8">
    <location>
        <begin position="307"/>
        <end position="341"/>
    </location>
</feature>
<dbReference type="PANTHER" id="PTHR20961:SF38">
    <property type="entry name" value="PROTEIN O-LINKED-MANNOSE BETA-1,4-N-ACETYLGLUCOSAMINYLTRANSFERASE 2"/>
    <property type="match status" value="1"/>
</dbReference>
<comment type="subcellular location">
    <subcellularLocation>
        <location evidence="1">Membrane</location>
        <topology evidence="1">Single-pass membrane protein</topology>
    </subcellularLocation>
</comment>
<keyword evidence="6" id="KW-0472">Membrane</keyword>
<dbReference type="InterPro" id="IPR007657">
    <property type="entry name" value="Glycosyltransferase_61"/>
</dbReference>
<keyword evidence="2" id="KW-0328">Glycosyltransferase</keyword>
<dbReference type="AlphaFoldDB" id="A0A0D2MAD9"/>
<organism evidence="10 11">
    <name type="scientific">Monoraphidium neglectum</name>
    <dbReference type="NCBI Taxonomy" id="145388"/>
    <lineage>
        <taxon>Eukaryota</taxon>
        <taxon>Viridiplantae</taxon>
        <taxon>Chlorophyta</taxon>
        <taxon>core chlorophytes</taxon>
        <taxon>Chlorophyceae</taxon>
        <taxon>CS clade</taxon>
        <taxon>Sphaeropleales</taxon>
        <taxon>Selenastraceae</taxon>
        <taxon>Monoraphidium</taxon>
    </lineage>
</organism>
<dbReference type="EMBL" id="KK102378">
    <property type="protein sequence ID" value="KIY97916.1"/>
    <property type="molecule type" value="Genomic_DNA"/>
</dbReference>
<evidence type="ECO:0000256" key="7">
    <source>
        <dbReference type="ARBA" id="ARBA00023180"/>
    </source>
</evidence>
<keyword evidence="3" id="KW-0808">Transferase</keyword>
<dbReference type="GO" id="GO:0016763">
    <property type="term" value="F:pentosyltransferase activity"/>
    <property type="evidence" value="ECO:0007669"/>
    <property type="project" value="UniProtKB-ARBA"/>
</dbReference>
<feature type="domain" description="Glycosyltransferase 61 catalytic" evidence="9">
    <location>
        <begin position="607"/>
        <end position="653"/>
    </location>
</feature>
<evidence type="ECO:0000256" key="1">
    <source>
        <dbReference type="ARBA" id="ARBA00004167"/>
    </source>
</evidence>
<keyword evidence="11" id="KW-1185">Reference proteome</keyword>
<gene>
    <name evidence="10" type="ORF">MNEG_10045</name>
</gene>
<accession>A0A0D2MAD9</accession>
<evidence type="ECO:0000313" key="11">
    <source>
        <dbReference type="Proteomes" id="UP000054498"/>
    </source>
</evidence>
<evidence type="ECO:0000256" key="4">
    <source>
        <dbReference type="ARBA" id="ARBA00022692"/>
    </source>
</evidence>
<dbReference type="Proteomes" id="UP000054498">
    <property type="component" value="Unassembled WGS sequence"/>
</dbReference>
<dbReference type="OrthoDB" id="534920at2759"/>
<dbReference type="GeneID" id="25727168"/>
<name>A0A0D2MAD9_9CHLO</name>
<proteinExistence type="predicted"/>
<evidence type="ECO:0000256" key="3">
    <source>
        <dbReference type="ARBA" id="ARBA00022679"/>
    </source>
</evidence>
<evidence type="ECO:0000313" key="10">
    <source>
        <dbReference type="EMBL" id="KIY97916.1"/>
    </source>
</evidence>
<dbReference type="KEGG" id="mng:MNEG_10045"/>
<protein>
    <recommendedName>
        <fullName evidence="9">Glycosyltransferase 61 catalytic domain-containing protein</fullName>
    </recommendedName>
</protein>
<keyword evidence="7" id="KW-0325">Glycoprotein</keyword>
<dbReference type="GO" id="GO:0016020">
    <property type="term" value="C:membrane"/>
    <property type="evidence" value="ECO:0007669"/>
    <property type="project" value="UniProtKB-SubCell"/>
</dbReference>
<reference evidence="10 11" key="1">
    <citation type="journal article" date="2013" name="BMC Genomics">
        <title>Reconstruction of the lipid metabolism for the microalga Monoraphidium neglectum from its genome sequence reveals characteristics suitable for biofuel production.</title>
        <authorList>
            <person name="Bogen C."/>
            <person name="Al-Dilaimi A."/>
            <person name="Albersmeier A."/>
            <person name="Wichmann J."/>
            <person name="Grundmann M."/>
            <person name="Rupp O."/>
            <person name="Lauersen K.J."/>
            <person name="Blifernez-Klassen O."/>
            <person name="Kalinowski J."/>
            <person name="Goesmann A."/>
            <person name="Mussgnug J.H."/>
            <person name="Kruse O."/>
        </authorList>
    </citation>
    <scope>NUCLEOTIDE SEQUENCE [LARGE SCALE GENOMIC DNA]</scope>
    <source>
        <strain evidence="10 11">SAG 48.87</strain>
    </source>
</reference>
<feature type="region of interest" description="Disordered" evidence="8">
    <location>
        <begin position="262"/>
        <end position="281"/>
    </location>
</feature>
<keyword evidence="5" id="KW-1133">Transmembrane helix</keyword>